<accession>A0A511XN74</accession>
<evidence type="ECO:0000313" key="2">
    <source>
        <dbReference type="EMBL" id="GEN64394.1"/>
    </source>
</evidence>
<keyword evidence="3" id="KW-1185">Reference proteome</keyword>
<dbReference type="Pfam" id="PF12248">
    <property type="entry name" value="Methyltransf_FA"/>
    <property type="match status" value="1"/>
</dbReference>
<sequence length="422" mass="48176">MGKVILITFAGREDRMELLRVYALKLIEKGLLDEWHIWDFTRAASDRDYIRENYGPVAYIRPAAGYQKIATVARGKYFKLPFMIKSDFHLAIKAKGQSGFVEYVAGGWANGRSAIRRLDDGEFTTQERSPESEVFAMDTPGIMNSCLENNATINFTDKGEVSVSLDGFNFPDVDYFRKSGEIEIYVRGGFGHSLEMLNTPPGIKRFIGDIGLSAPYFQSFNYYADRYSTYRDDVFLKCDDDIVYLDTEHFSGYVDAIRNNPQYFLISANVVNNGICAYLQQKGGSLPESVGVFESPPGGLYGSLWESGYKASKLHEYFVEQRARIFNLEKEVVEWDARIFINFVGWRGENLRYMNIPQGDDEGMISVQIPKYLNKKIAVYSKFMVGHLSFFPQEYKEDPQKDDPGKIDPKKIIALYRTLLPV</sequence>
<dbReference type="RefSeq" id="WP_146890791.1">
    <property type="nucleotide sequence ID" value="NZ_BJYG01000040.1"/>
</dbReference>
<dbReference type="Proteomes" id="UP000321746">
    <property type="component" value="Unassembled WGS sequence"/>
</dbReference>
<comment type="caution">
    <text evidence="2">The sequence shown here is derived from an EMBL/GenBank/DDBJ whole genome shotgun (WGS) entry which is preliminary data.</text>
</comment>
<reference evidence="2 3" key="1">
    <citation type="submission" date="2019-07" db="EMBL/GenBank/DDBJ databases">
        <title>Whole genome shotgun sequence of Acetobacter oeni NBRC 105207.</title>
        <authorList>
            <person name="Hosoyama A."/>
            <person name="Uohara A."/>
            <person name="Ohji S."/>
            <person name="Ichikawa N."/>
        </authorList>
    </citation>
    <scope>NUCLEOTIDE SEQUENCE [LARGE SCALE GENOMIC DNA]</scope>
    <source>
        <strain evidence="2 3">NBRC 105207</strain>
    </source>
</reference>
<dbReference type="AlphaFoldDB" id="A0A511XN74"/>
<organism evidence="2 3">
    <name type="scientific">Acetobacter oeni</name>
    <dbReference type="NCBI Taxonomy" id="304077"/>
    <lineage>
        <taxon>Bacteria</taxon>
        <taxon>Pseudomonadati</taxon>
        <taxon>Pseudomonadota</taxon>
        <taxon>Alphaproteobacteria</taxon>
        <taxon>Acetobacterales</taxon>
        <taxon>Acetobacteraceae</taxon>
        <taxon>Acetobacter</taxon>
    </lineage>
</organism>
<evidence type="ECO:0000259" key="1">
    <source>
        <dbReference type="Pfam" id="PF12248"/>
    </source>
</evidence>
<evidence type="ECO:0000313" key="3">
    <source>
        <dbReference type="Proteomes" id="UP000321746"/>
    </source>
</evidence>
<dbReference type="OrthoDB" id="8274941at2"/>
<name>A0A511XN74_9PROT</name>
<protein>
    <recommendedName>
        <fullName evidence="1">Farnesoic acid O-methyl transferase domain-containing protein</fullName>
    </recommendedName>
</protein>
<feature type="domain" description="Farnesoic acid O-methyl transferase" evidence="1">
    <location>
        <begin position="71"/>
        <end position="170"/>
    </location>
</feature>
<dbReference type="EMBL" id="BJYG01000040">
    <property type="protein sequence ID" value="GEN64394.1"/>
    <property type="molecule type" value="Genomic_DNA"/>
</dbReference>
<proteinExistence type="predicted"/>
<gene>
    <name evidence="2" type="ORF">AOE01nite_26180</name>
</gene>
<dbReference type="InterPro" id="IPR022041">
    <property type="entry name" value="Methyltransf_FA"/>
</dbReference>